<dbReference type="FunFam" id="3.40.605.10:FF:000007">
    <property type="entry name" value="NAD/NADP-dependent betaine aldehyde dehydrogenase"/>
    <property type="match status" value="1"/>
</dbReference>
<evidence type="ECO:0000256" key="3">
    <source>
        <dbReference type="PROSITE-ProRule" id="PRU10007"/>
    </source>
</evidence>
<feature type="active site" evidence="3">
    <location>
        <position position="244"/>
    </location>
</feature>
<dbReference type="GeneID" id="69973475"/>
<dbReference type="PROSITE" id="PS00687">
    <property type="entry name" value="ALDEHYDE_DEHYDR_GLU"/>
    <property type="match status" value="1"/>
</dbReference>
<dbReference type="RefSeq" id="WP_035995133.1">
    <property type="nucleotide sequence ID" value="NZ_CP012748.1"/>
</dbReference>
<keyword evidence="6" id="KW-0614">Plasmid</keyword>
<dbReference type="InterPro" id="IPR016163">
    <property type="entry name" value="Ald_DH_C"/>
</dbReference>
<feature type="domain" description="Aldehyde dehydrogenase" evidence="5">
    <location>
        <begin position="22"/>
        <end position="467"/>
    </location>
</feature>
<dbReference type="AlphaFoldDB" id="A0A0P0RMD2"/>
<dbReference type="PANTHER" id="PTHR42804">
    <property type="entry name" value="ALDEHYDE DEHYDROGENASE"/>
    <property type="match status" value="1"/>
</dbReference>
<dbReference type="InterPro" id="IPR016161">
    <property type="entry name" value="Ald_DH/histidinol_DH"/>
</dbReference>
<gene>
    <name evidence="6" type="ORF">K788_0001687</name>
</gene>
<evidence type="ECO:0000313" key="6">
    <source>
        <dbReference type="EMBL" id="ALL69954.1"/>
    </source>
</evidence>
<evidence type="ECO:0000313" key="7">
    <source>
        <dbReference type="Proteomes" id="UP000019146"/>
    </source>
</evidence>
<dbReference type="Pfam" id="PF00171">
    <property type="entry name" value="Aldedh"/>
    <property type="match status" value="1"/>
</dbReference>
<dbReference type="SUPFAM" id="SSF53720">
    <property type="entry name" value="ALDH-like"/>
    <property type="match status" value="1"/>
</dbReference>
<evidence type="ECO:0000256" key="2">
    <source>
        <dbReference type="ARBA" id="ARBA00023002"/>
    </source>
</evidence>
<dbReference type="InterPro" id="IPR016162">
    <property type="entry name" value="Ald_DH_N"/>
</dbReference>
<keyword evidence="2 4" id="KW-0560">Oxidoreductase</keyword>
<evidence type="ECO:0000256" key="1">
    <source>
        <dbReference type="ARBA" id="ARBA00009986"/>
    </source>
</evidence>
<geneLocation type="plasmid" evidence="7"/>
<dbReference type="EMBL" id="CP012748">
    <property type="protein sequence ID" value="ALL69954.1"/>
    <property type="molecule type" value="Genomic_DNA"/>
</dbReference>
<dbReference type="GO" id="GO:0008802">
    <property type="term" value="F:betaine-aldehyde dehydrogenase (NAD+) activity"/>
    <property type="evidence" value="ECO:0007669"/>
    <property type="project" value="UniProtKB-EC"/>
</dbReference>
<dbReference type="PANTHER" id="PTHR42804:SF1">
    <property type="entry name" value="ALDEHYDE DEHYDROGENASE-RELATED"/>
    <property type="match status" value="1"/>
</dbReference>
<accession>A0A0P0RMD2</accession>
<evidence type="ECO:0000259" key="5">
    <source>
        <dbReference type="Pfam" id="PF00171"/>
    </source>
</evidence>
<reference evidence="6 7" key="1">
    <citation type="journal article" date="2014" name="Genome Announc.">
        <title>Draft Genome Sequence of the Haloacid-Degrading Burkholderia caribensis Strain MBA4.</title>
        <authorList>
            <person name="Pan Y."/>
            <person name="Kong K.F."/>
            <person name="Tsang J.S."/>
        </authorList>
    </citation>
    <scope>NUCLEOTIDE SEQUENCE [LARGE SCALE GENOMIC DNA]</scope>
    <source>
        <strain evidence="6 7">MBA4</strain>
        <plasmid evidence="7">Plasmid</plasmid>
    </source>
</reference>
<dbReference type="EC" id="1.2.1.8" evidence="6"/>
<organism evidence="6 7">
    <name type="scientific">Paraburkholderia caribensis MBA4</name>
    <dbReference type="NCBI Taxonomy" id="1323664"/>
    <lineage>
        <taxon>Bacteria</taxon>
        <taxon>Pseudomonadati</taxon>
        <taxon>Pseudomonadota</taxon>
        <taxon>Betaproteobacteria</taxon>
        <taxon>Burkholderiales</taxon>
        <taxon>Burkholderiaceae</taxon>
        <taxon>Paraburkholderia</taxon>
    </lineage>
</organism>
<sequence>MIHYHQHLIDGDMRAATGAAMTTIVDSTTQAPLATIAHGSATEVDAAVKAARAAFARWSATPVEERAAYLLAIADALEARADRMAEHVVAEVGMPIKLTRRIQIQAPIAAWRATAARAAEALADTRVAHSLVTKEPMGVVAAITPWNYPLHQMTAKLAAALVAGCCVVLKPSELAPGVVAALCEAALEARLPRGVLNIVVGDRSTGEALVVHPGIDMVSFTGSTAAGRHIAATAGARLKRVALELGGKSASIALPDADQAAVVKHALSSCMLNSGQTCSAITRLIVPEAQYPAYREQLRASVANLHIGDPRDADARVGPLVSAEHRRRVNAYIERAQQAGYDDIAEGAQPALPAQGYFVAPAIFGRVPADAELAQEEVFGPVLAVQIYSTEEEAVSLANGTPYGLAGAVWSASTEHALRVARRLRAGQIDVNGAPFNASAPFGGFGASGMGREGGTFGIDEFVELRAIQLPQ</sequence>
<comment type="similarity">
    <text evidence="1 4">Belongs to the aldehyde dehydrogenase family.</text>
</comment>
<dbReference type="Gene3D" id="3.40.309.10">
    <property type="entry name" value="Aldehyde Dehydrogenase, Chain A, domain 2"/>
    <property type="match status" value="1"/>
</dbReference>
<dbReference type="KEGG" id="bcai:K788_0001687"/>
<proteinExistence type="inferred from homology"/>
<protein>
    <submittedName>
        <fullName evidence="6">Aldehyde dehydrogenase</fullName>
        <ecNumber evidence="6">1.2.1.8</ecNumber>
    </submittedName>
</protein>
<evidence type="ECO:0000256" key="4">
    <source>
        <dbReference type="RuleBase" id="RU003345"/>
    </source>
</evidence>
<dbReference type="Gene3D" id="3.40.605.10">
    <property type="entry name" value="Aldehyde Dehydrogenase, Chain A, domain 1"/>
    <property type="match status" value="1"/>
</dbReference>
<dbReference type="InterPro" id="IPR015590">
    <property type="entry name" value="Aldehyde_DH_dom"/>
</dbReference>
<name>A0A0P0RMD2_9BURK</name>
<dbReference type="Proteomes" id="UP000019146">
    <property type="component" value="Plasmid unnamed"/>
</dbReference>
<dbReference type="InterPro" id="IPR029510">
    <property type="entry name" value="Ald_DH_CS_GLU"/>
</dbReference>